<organism evidence="2 3">
    <name type="scientific">Sungkyunkwania multivorans</name>
    <dbReference type="NCBI Taxonomy" id="1173618"/>
    <lineage>
        <taxon>Bacteria</taxon>
        <taxon>Pseudomonadati</taxon>
        <taxon>Bacteroidota</taxon>
        <taxon>Flavobacteriia</taxon>
        <taxon>Flavobacteriales</taxon>
        <taxon>Flavobacteriaceae</taxon>
        <taxon>Sungkyunkwania</taxon>
    </lineage>
</organism>
<accession>A0ABW3CWI8</accession>
<sequence length="60" mass="6541">MRQLSLIFVLAGIAVSFASCASNCMGKGVNKYCELEQRQEVITVSAEDVACNEDEVITVR</sequence>
<dbReference type="Proteomes" id="UP001596978">
    <property type="component" value="Unassembled WGS sequence"/>
</dbReference>
<name>A0ABW3CWI8_9FLAO</name>
<feature type="chain" id="PRO_5046754157" evidence="1">
    <location>
        <begin position="22"/>
        <end position="60"/>
    </location>
</feature>
<proteinExistence type="predicted"/>
<keyword evidence="3" id="KW-1185">Reference proteome</keyword>
<evidence type="ECO:0000313" key="3">
    <source>
        <dbReference type="Proteomes" id="UP001596978"/>
    </source>
</evidence>
<dbReference type="RefSeq" id="WP_386406463.1">
    <property type="nucleotide sequence ID" value="NZ_JBHTJH010000004.1"/>
</dbReference>
<feature type="signal peptide" evidence="1">
    <location>
        <begin position="1"/>
        <end position="21"/>
    </location>
</feature>
<keyword evidence="1" id="KW-0732">Signal</keyword>
<protein>
    <submittedName>
        <fullName evidence="2">Uncharacterized protein</fullName>
    </submittedName>
</protein>
<dbReference type="EMBL" id="JBHTJH010000004">
    <property type="protein sequence ID" value="MFD0862130.1"/>
    <property type="molecule type" value="Genomic_DNA"/>
</dbReference>
<evidence type="ECO:0000313" key="2">
    <source>
        <dbReference type="EMBL" id="MFD0862130.1"/>
    </source>
</evidence>
<dbReference type="PROSITE" id="PS51257">
    <property type="entry name" value="PROKAR_LIPOPROTEIN"/>
    <property type="match status" value="1"/>
</dbReference>
<comment type="caution">
    <text evidence="2">The sequence shown here is derived from an EMBL/GenBank/DDBJ whole genome shotgun (WGS) entry which is preliminary data.</text>
</comment>
<evidence type="ECO:0000256" key="1">
    <source>
        <dbReference type="SAM" id="SignalP"/>
    </source>
</evidence>
<gene>
    <name evidence="2" type="ORF">ACFQ1M_07910</name>
</gene>
<reference evidence="3" key="1">
    <citation type="journal article" date="2019" name="Int. J. Syst. Evol. Microbiol.">
        <title>The Global Catalogue of Microorganisms (GCM) 10K type strain sequencing project: providing services to taxonomists for standard genome sequencing and annotation.</title>
        <authorList>
            <consortium name="The Broad Institute Genomics Platform"/>
            <consortium name="The Broad Institute Genome Sequencing Center for Infectious Disease"/>
            <person name="Wu L."/>
            <person name="Ma J."/>
        </authorList>
    </citation>
    <scope>NUCLEOTIDE SEQUENCE [LARGE SCALE GENOMIC DNA]</scope>
    <source>
        <strain evidence="3">CCUG 62952</strain>
    </source>
</reference>